<proteinExistence type="predicted"/>
<dbReference type="EMBL" id="PQWO01000001">
    <property type="protein sequence ID" value="PZD75206.1"/>
    <property type="molecule type" value="Genomic_DNA"/>
</dbReference>
<dbReference type="PRINTS" id="PR00412">
    <property type="entry name" value="EPOXHYDRLASE"/>
</dbReference>
<gene>
    <name evidence="2" type="primary">carC_2</name>
    <name evidence="2" type="ORF">C1752_00285</name>
</gene>
<dbReference type="Pfam" id="PF12697">
    <property type="entry name" value="Abhydrolase_6"/>
    <property type="match status" value="1"/>
</dbReference>
<dbReference type="OrthoDB" id="9780765at2"/>
<dbReference type="InterPro" id="IPR000073">
    <property type="entry name" value="AB_hydrolase_1"/>
</dbReference>
<dbReference type="PANTHER" id="PTHR43689:SF8">
    <property type="entry name" value="ALPHA_BETA-HYDROLASES SUPERFAMILY PROTEIN"/>
    <property type="match status" value="1"/>
</dbReference>
<dbReference type="AlphaFoldDB" id="A0A2W1JPN4"/>
<evidence type="ECO:0000313" key="2">
    <source>
        <dbReference type="EMBL" id="PZD75206.1"/>
    </source>
</evidence>
<name>A0A2W1JPN4_9CYAN</name>
<dbReference type="InterPro" id="IPR029058">
    <property type="entry name" value="AB_hydrolase_fold"/>
</dbReference>
<dbReference type="SUPFAM" id="SSF53474">
    <property type="entry name" value="alpha/beta-Hydrolases"/>
    <property type="match status" value="1"/>
</dbReference>
<accession>A0A2W1JPN4</accession>
<keyword evidence="3" id="KW-1185">Reference proteome</keyword>
<dbReference type="EC" id="3.7.1.13" evidence="2"/>
<protein>
    <submittedName>
        <fullName evidence="2">2-hydroxy-6-oxo-6-(2'-aminophenyl)hexa-2, 4-dienoic acid hydrolase</fullName>
        <ecNumber evidence="2">3.7.1.13</ecNumber>
    </submittedName>
</protein>
<dbReference type="PANTHER" id="PTHR43689">
    <property type="entry name" value="HYDROLASE"/>
    <property type="match status" value="1"/>
</dbReference>
<keyword evidence="2" id="KW-0378">Hydrolase</keyword>
<dbReference type="Proteomes" id="UP000248857">
    <property type="component" value="Unassembled WGS sequence"/>
</dbReference>
<evidence type="ECO:0000313" key="3">
    <source>
        <dbReference type="Proteomes" id="UP000248857"/>
    </source>
</evidence>
<reference evidence="2 3" key="1">
    <citation type="journal article" date="2018" name="Sci. Rep.">
        <title>A novel species of the marine cyanobacterium Acaryochloris with a unique pigment content and lifestyle.</title>
        <authorList>
            <person name="Partensky F."/>
            <person name="Six C."/>
            <person name="Ratin M."/>
            <person name="Garczarek L."/>
            <person name="Vaulot D."/>
            <person name="Probert I."/>
            <person name="Calteau A."/>
            <person name="Gourvil P."/>
            <person name="Marie D."/>
            <person name="Grebert T."/>
            <person name="Bouchier C."/>
            <person name="Le Panse S."/>
            <person name="Gachenot M."/>
            <person name="Rodriguez F."/>
            <person name="Garrido J.L."/>
        </authorList>
    </citation>
    <scope>NUCLEOTIDE SEQUENCE [LARGE SCALE GENOMIC DNA]</scope>
    <source>
        <strain evidence="2 3">RCC1774</strain>
    </source>
</reference>
<organism evidence="2 3">
    <name type="scientific">Acaryochloris thomasi RCC1774</name>
    <dbReference type="NCBI Taxonomy" id="1764569"/>
    <lineage>
        <taxon>Bacteria</taxon>
        <taxon>Bacillati</taxon>
        <taxon>Cyanobacteriota</taxon>
        <taxon>Cyanophyceae</taxon>
        <taxon>Acaryochloridales</taxon>
        <taxon>Acaryochloridaceae</taxon>
        <taxon>Acaryochloris</taxon>
        <taxon>Acaryochloris thomasi</taxon>
    </lineage>
</organism>
<dbReference type="PRINTS" id="PR00111">
    <property type="entry name" value="ABHYDROLASE"/>
</dbReference>
<sequence>MFPSFLPADTAQLTEAASINAAQMIQQHPIQTCFSADPILTTYLQQGTDGVPLLLLHGFDSSLLEFRRFLPLVAGQRSTWAVDLLGFGFTDRPLDITFSPAELKLHLYHFWKTLIDRPVVLVGASMGGALALDFCLTHPDCVDRLVLLDSAGFATSAVPTKLMRPPIDGWATAFLRNPGVRRRISVQAYCDRNCVTPDAEICASLHLQHPRWQEALIAFAKSGGYNFLADKIDQISQPTLILWGEQDRIMNRKDAPKFEQAIADSQLVWVQNCGHVPHLEQPQITAHHILEFTAAKS</sequence>
<dbReference type="GO" id="GO:0018768">
    <property type="term" value="F:2-hydroxy-6-oxo-6-(2'-aminophenyl)hexa-2,4-dienoate hydrolase activity"/>
    <property type="evidence" value="ECO:0007669"/>
    <property type="project" value="UniProtKB-EC"/>
</dbReference>
<dbReference type="RefSeq" id="WP_110984267.1">
    <property type="nucleotide sequence ID" value="NZ_CAWNWM010000001.1"/>
</dbReference>
<dbReference type="InterPro" id="IPR000639">
    <property type="entry name" value="Epox_hydrolase-like"/>
</dbReference>
<comment type="caution">
    <text evidence="2">The sequence shown here is derived from an EMBL/GenBank/DDBJ whole genome shotgun (WGS) entry which is preliminary data.</text>
</comment>
<dbReference type="Gene3D" id="3.40.50.1820">
    <property type="entry name" value="alpha/beta hydrolase"/>
    <property type="match status" value="1"/>
</dbReference>
<evidence type="ECO:0000259" key="1">
    <source>
        <dbReference type="Pfam" id="PF12697"/>
    </source>
</evidence>
<feature type="domain" description="AB hydrolase-1" evidence="1">
    <location>
        <begin position="53"/>
        <end position="286"/>
    </location>
</feature>